<gene>
    <name evidence="4" type="ORF">D0T12_02855</name>
</gene>
<keyword evidence="1 4" id="KW-0808">Transferase</keyword>
<dbReference type="GO" id="GO:0006654">
    <property type="term" value="P:phosphatidic acid biosynthetic process"/>
    <property type="evidence" value="ECO:0007669"/>
    <property type="project" value="TreeGrafter"/>
</dbReference>
<evidence type="ECO:0000313" key="4">
    <source>
        <dbReference type="EMBL" id="RFS87199.1"/>
    </source>
</evidence>
<evidence type="ECO:0000256" key="2">
    <source>
        <dbReference type="ARBA" id="ARBA00023315"/>
    </source>
</evidence>
<dbReference type="AlphaFoldDB" id="A0A372GQ04"/>
<accession>A0A372GQ04</accession>
<feature type="domain" description="Phospholipid/glycerol acyltransferase" evidence="3">
    <location>
        <begin position="60"/>
        <end position="179"/>
    </location>
</feature>
<dbReference type="InterPro" id="IPR002123">
    <property type="entry name" value="Plipid/glycerol_acylTrfase"/>
</dbReference>
<dbReference type="PANTHER" id="PTHR10434">
    <property type="entry name" value="1-ACYL-SN-GLYCEROL-3-PHOSPHATE ACYLTRANSFERASE"/>
    <property type="match status" value="1"/>
</dbReference>
<dbReference type="SUPFAM" id="SSF69593">
    <property type="entry name" value="Glycerol-3-phosphate (1)-acyltransferase"/>
    <property type="match status" value="1"/>
</dbReference>
<organism evidence="4 5">
    <name type="scientific">Actinomadura spongiicola</name>
    <dbReference type="NCBI Taxonomy" id="2303421"/>
    <lineage>
        <taxon>Bacteria</taxon>
        <taxon>Bacillati</taxon>
        <taxon>Actinomycetota</taxon>
        <taxon>Actinomycetes</taxon>
        <taxon>Streptosporangiales</taxon>
        <taxon>Thermomonosporaceae</taxon>
        <taxon>Actinomadura</taxon>
    </lineage>
</organism>
<dbReference type="Pfam" id="PF01553">
    <property type="entry name" value="Acyltransferase"/>
    <property type="match status" value="1"/>
</dbReference>
<proteinExistence type="predicted"/>
<evidence type="ECO:0000256" key="1">
    <source>
        <dbReference type="ARBA" id="ARBA00022679"/>
    </source>
</evidence>
<dbReference type="CDD" id="cd07989">
    <property type="entry name" value="LPLAT_AGPAT-like"/>
    <property type="match status" value="1"/>
</dbReference>
<sequence length="248" mass="27310">MRTRAGLPRFGLAHLLVRVRRVTGGCVFYGVLAHTVGPLLRLALRPRVEGRENIPADGPFILASNHLSMVDSFVLSPVIPRRLWWLARSEYFELPGIGGRLIRRGMLALGNVPIRRGPTRAAVRALGRMVDVLDAGGGVAIYPEGSRSPDGRLYLGRRGVAWLALKSGAKVVPVALGGSDQIIPLGTWRPRLSVRPTVRFGEPMDFSRYQDLPPGRARRVITDEVMDAIRKLSDQEWAGTLNPRADDE</sequence>
<dbReference type="OrthoDB" id="9806008at2"/>
<comment type="caution">
    <text evidence="4">The sequence shown here is derived from an EMBL/GenBank/DDBJ whole genome shotgun (WGS) entry which is preliminary data.</text>
</comment>
<dbReference type="EMBL" id="QVNQ01000001">
    <property type="protein sequence ID" value="RFS87199.1"/>
    <property type="molecule type" value="Genomic_DNA"/>
</dbReference>
<dbReference type="PANTHER" id="PTHR10434:SF11">
    <property type="entry name" value="1-ACYL-SN-GLYCEROL-3-PHOSPHATE ACYLTRANSFERASE"/>
    <property type="match status" value="1"/>
</dbReference>
<keyword evidence="2 4" id="KW-0012">Acyltransferase</keyword>
<evidence type="ECO:0000259" key="3">
    <source>
        <dbReference type="SMART" id="SM00563"/>
    </source>
</evidence>
<dbReference type="GO" id="GO:0005886">
    <property type="term" value="C:plasma membrane"/>
    <property type="evidence" value="ECO:0007669"/>
    <property type="project" value="TreeGrafter"/>
</dbReference>
<name>A0A372GQ04_9ACTN</name>
<dbReference type="Proteomes" id="UP000262882">
    <property type="component" value="Unassembled WGS sequence"/>
</dbReference>
<dbReference type="SMART" id="SM00563">
    <property type="entry name" value="PlsC"/>
    <property type="match status" value="1"/>
</dbReference>
<keyword evidence="5" id="KW-1185">Reference proteome</keyword>
<protein>
    <submittedName>
        <fullName evidence="4">1-acyl-sn-glycerol-3-phosphate acyltransferase</fullName>
    </submittedName>
</protein>
<evidence type="ECO:0000313" key="5">
    <source>
        <dbReference type="Proteomes" id="UP000262882"/>
    </source>
</evidence>
<dbReference type="GO" id="GO:0003841">
    <property type="term" value="F:1-acylglycerol-3-phosphate O-acyltransferase activity"/>
    <property type="evidence" value="ECO:0007669"/>
    <property type="project" value="TreeGrafter"/>
</dbReference>
<reference evidence="4 5" key="1">
    <citation type="submission" date="2018-08" db="EMBL/GenBank/DDBJ databases">
        <title>Actinomadura spongicola sp. nov., isolated from marine sponge Leucetta chagosensis.</title>
        <authorList>
            <person name="Li L."/>
            <person name="Lin H.W."/>
        </authorList>
    </citation>
    <scope>NUCLEOTIDE SEQUENCE [LARGE SCALE GENOMIC DNA]</scope>
    <source>
        <strain evidence="4 5">LHW52907</strain>
    </source>
</reference>